<name>T1KPW1_TETUR</name>
<keyword evidence="3" id="KW-1185">Reference proteome</keyword>
<feature type="chain" id="PRO_5004580979" evidence="1">
    <location>
        <begin position="20"/>
        <end position="82"/>
    </location>
</feature>
<accession>T1KPW1</accession>
<evidence type="ECO:0000313" key="2">
    <source>
        <dbReference type="EnsemblMetazoa" id="tetur17g01920.1"/>
    </source>
</evidence>
<keyword evidence="1" id="KW-0732">Signal</keyword>
<sequence>MASIILLQIFAAEPAPVSPQWITLRPIQSNKDSTFLTKWALPPHIKVRVPALAAGTAPATGVSKKSTPASLLNCSSFLDVFG</sequence>
<feature type="signal peptide" evidence="1">
    <location>
        <begin position="1"/>
        <end position="19"/>
    </location>
</feature>
<protein>
    <submittedName>
        <fullName evidence="2">Uncharacterized protein</fullName>
    </submittedName>
</protein>
<evidence type="ECO:0000256" key="1">
    <source>
        <dbReference type="SAM" id="SignalP"/>
    </source>
</evidence>
<dbReference type="HOGENOM" id="CLU_2561241_0_0_1"/>
<reference evidence="3" key="1">
    <citation type="submission" date="2011-08" db="EMBL/GenBank/DDBJ databases">
        <authorList>
            <person name="Rombauts S."/>
        </authorList>
    </citation>
    <scope>NUCLEOTIDE SEQUENCE</scope>
    <source>
        <strain evidence="3">London</strain>
    </source>
</reference>
<proteinExistence type="predicted"/>
<dbReference type="Proteomes" id="UP000015104">
    <property type="component" value="Unassembled WGS sequence"/>
</dbReference>
<reference evidence="2" key="2">
    <citation type="submission" date="2015-06" db="UniProtKB">
        <authorList>
            <consortium name="EnsemblMetazoa"/>
        </authorList>
    </citation>
    <scope>IDENTIFICATION</scope>
</reference>
<dbReference type="EnsemblMetazoa" id="tetur17g01920.1">
    <property type="protein sequence ID" value="tetur17g01920.1"/>
    <property type="gene ID" value="tetur17g01920"/>
</dbReference>
<organism evidence="2 3">
    <name type="scientific">Tetranychus urticae</name>
    <name type="common">Two-spotted spider mite</name>
    <dbReference type="NCBI Taxonomy" id="32264"/>
    <lineage>
        <taxon>Eukaryota</taxon>
        <taxon>Metazoa</taxon>
        <taxon>Ecdysozoa</taxon>
        <taxon>Arthropoda</taxon>
        <taxon>Chelicerata</taxon>
        <taxon>Arachnida</taxon>
        <taxon>Acari</taxon>
        <taxon>Acariformes</taxon>
        <taxon>Trombidiformes</taxon>
        <taxon>Prostigmata</taxon>
        <taxon>Eleutherengona</taxon>
        <taxon>Raphignathae</taxon>
        <taxon>Tetranychoidea</taxon>
        <taxon>Tetranychidae</taxon>
        <taxon>Tetranychus</taxon>
    </lineage>
</organism>
<dbReference type="EMBL" id="CAEY01000340">
    <property type="status" value="NOT_ANNOTATED_CDS"/>
    <property type="molecule type" value="Genomic_DNA"/>
</dbReference>
<evidence type="ECO:0000313" key="3">
    <source>
        <dbReference type="Proteomes" id="UP000015104"/>
    </source>
</evidence>
<dbReference type="AlphaFoldDB" id="T1KPW1"/>